<name>A0ABD7L6Z8_9BURK</name>
<dbReference type="AlphaFoldDB" id="A0ABD7L6Z8"/>
<accession>A0ABD7L6Z8</accession>
<evidence type="ECO:0000313" key="2">
    <source>
        <dbReference type="Proteomes" id="UP000196218"/>
    </source>
</evidence>
<gene>
    <name evidence="1" type="ORF">UA18_03432</name>
</gene>
<proteinExistence type="predicted"/>
<comment type="caution">
    <text evidence="1">The sequence shown here is derived from an EMBL/GenBank/DDBJ whole genome shotgun (WGS) entry which is preliminary data.</text>
</comment>
<evidence type="ECO:0008006" key="3">
    <source>
        <dbReference type="Google" id="ProtNLM"/>
    </source>
</evidence>
<dbReference type="EMBL" id="FKJW01000004">
    <property type="protein sequence ID" value="SAJ96463.1"/>
    <property type="molecule type" value="Genomic_DNA"/>
</dbReference>
<protein>
    <recommendedName>
        <fullName evidence="3">Bacteriophage protein</fullName>
    </recommendedName>
</protein>
<evidence type="ECO:0000313" key="1">
    <source>
        <dbReference type="EMBL" id="SAJ96463.1"/>
    </source>
</evidence>
<organism evidence="1 2">
    <name type="scientific">Burkholderia multivorans</name>
    <dbReference type="NCBI Taxonomy" id="87883"/>
    <lineage>
        <taxon>Bacteria</taxon>
        <taxon>Pseudomonadati</taxon>
        <taxon>Pseudomonadota</taxon>
        <taxon>Betaproteobacteria</taxon>
        <taxon>Burkholderiales</taxon>
        <taxon>Burkholderiaceae</taxon>
        <taxon>Burkholderia</taxon>
        <taxon>Burkholderia cepacia complex</taxon>
    </lineage>
</organism>
<reference evidence="1 2" key="1">
    <citation type="submission" date="2016-04" db="EMBL/GenBank/DDBJ databases">
        <authorList>
            <person name="Peeters C."/>
        </authorList>
    </citation>
    <scope>NUCLEOTIDE SEQUENCE [LARGE SCALE GENOMIC DNA]</scope>
    <source>
        <strain evidence="1">LMG 29311</strain>
    </source>
</reference>
<sequence>MNEPANGVVCPIDPLSAPLEELSVVKFPVPGVLKPIFGGAPQTLVLQVNPVLVVYCRMLELVEQLGIANADGAALDAVTLARTVFDAMDDNPDSGTDAHPGAVLGPVETIVCPDVEPAGFNS</sequence>
<dbReference type="Proteomes" id="UP000196218">
    <property type="component" value="Unassembled WGS sequence"/>
</dbReference>